<dbReference type="Proteomes" id="UP000002007">
    <property type="component" value="Chromosome"/>
</dbReference>
<dbReference type="EMBL" id="CP000910">
    <property type="protein sequence ID" value="ABY24292.1"/>
    <property type="molecule type" value="Genomic_DNA"/>
</dbReference>
<organism evidence="1 2">
    <name type="scientific">Renibacterium salmoninarum (strain ATCC 33209 / DSM 20767 / JCM 11484 / NBRC 15589 / NCIMB 2235)</name>
    <dbReference type="NCBI Taxonomy" id="288705"/>
    <lineage>
        <taxon>Bacteria</taxon>
        <taxon>Bacillati</taxon>
        <taxon>Actinomycetota</taxon>
        <taxon>Actinomycetes</taxon>
        <taxon>Micrococcales</taxon>
        <taxon>Micrococcaceae</taxon>
        <taxon>Renibacterium</taxon>
    </lineage>
</organism>
<dbReference type="AlphaFoldDB" id="A9WRL0"/>
<dbReference type="RefSeq" id="WP_012245950.1">
    <property type="nucleotide sequence ID" value="NC_010168.1"/>
</dbReference>
<proteinExistence type="predicted"/>
<keyword evidence="2" id="KW-1185">Reference proteome</keyword>
<reference evidence="2" key="1">
    <citation type="journal article" date="2008" name="J. Bacteriol.">
        <title>Genome sequence of the fish pathogen Renibacterium salmoninarum suggests reductive evolution away from an environmental Arthrobacter ancestor.</title>
        <authorList>
            <person name="Wiens G.D."/>
            <person name="Rockey D.D."/>
            <person name="Wu Z."/>
            <person name="Chang J."/>
            <person name="Levy R."/>
            <person name="Crane S."/>
            <person name="Chen D.S."/>
            <person name="Capri G.R."/>
            <person name="Burnett J.R."/>
            <person name="Sudheesh P.S."/>
            <person name="Schipma M.J."/>
            <person name="Burd H."/>
            <person name="Bhattacharyya A."/>
            <person name="Rhodes L.D."/>
            <person name="Kaul R."/>
            <person name="Strom M.S."/>
        </authorList>
    </citation>
    <scope>NUCLEOTIDE SEQUENCE [LARGE SCALE GENOMIC DNA]</scope>
    <source>
        <strain evidence="2">ATCC 33209 / DSM 20767 / JCM 11484 / NBRC 15589 / NCIMB 2235</strain>
    </source>
</reference>
<dbReference type="KEGG" id="rsa:RSal33209_2566"/>
<evidence type="ECO:0000313" key="1">
    <source>
        <dbReference type="EMBL" id="ABY24292.1"/>
    </source>
</evidence>
<name>A9WRL0_RENSM</name>
<protein>
    <submittedName>
        <fullName evidence="1">Uncharacterized protein</fullName>
    </submittedName>
</protein>
<accession>A9WRL0</accession>
<evidence type="ECO:0000313" key="2">
    <source>
        <dbReference type="Proteomes" id="UP000002007"/>
    </source>
</evidence>
<dbReference type="HOGENOM" id="CLU_1659331_0_0_11"/>
<gene>
    <name evidence="1" type="ordered locus">RSal33209_2566</name>
</gene>
<sequence length="159" mass="17143">MVDEQQVKQGRDDVSLKTYADGSKSKTVFQTPVASTPGSVQPRSIGECRDQDGVGVFPFTACKITSQVSAYMIEFYADGRKRSNGSNQAFAASIDRVYGGSYVGAGNPGEGRGEIFEQYQVGDNPARARWSFTVSGGVAGTTLSVTFYVRNGDRWDTNP</sequence>